<dbReference type="Proteomes" id="UP000224460">
    <property type="component" value="Unassembled WGS sequence"/>
</dbReference>
<evidence type="ECO:0000313" key="1">
    <source>
        <dbReference type="EMBL" id="PHV71660.1"/>
    </source>
</evidence>
<organism evidence="1 2">
    <name type="scientific">Sporanaerobium hydrogeniformans</name>
    <dbReference type="NCBI Taxonomy" id="3072179"/>
    <lineage>
        <taxon>Bacteria</taxon>
        <taxon>Bacillati</taxon>
        <taxon>Bacillota</taxon>
        <taxon>Clostridia</taxon>
        <taxon>Lachnospirales</taxon>
        <taxon>Lachnospiraceae</taxon>
        <taxon>Sporanaerobium</taxon>
    </lineage>
</organism>
<sequence>MVELGSIEFEFLEYIEEEWDSYMEAGCSIEDATTQILAQYEDMLEQDERVILYIVLGDIQVDLDYVDERVRNELMEIITSKGALDSFEGNKQLKKTLNYIKKRL</sequence>
<comment type="caution">
    <text evidence="1">The sequence shown here is derived from an EMBL/GenBank/DDBJ whole genome shotgun (WGS) entry which is preliminary data.</text>
</comment>
<name>A0AC61DFK6_9FIRM</name>
<keyword evidence="2" id="KW-1185">Reference proteome</keyword>
<protein>
    <submittedName>
        <fullName evidence="1">Uncharacterized protein</fullName>
    </submittedName>
</protein>
<proteinExistence type="predicted"/>
<gene>
    <name evidence="1" type="ORF">CS063_03610</name>
</gene>
<dbReference type="EMBL" id="PEDL01000002">
    <property type="protein sequence ID" value="PHV71660.1"/>
    <property type="molecule type" value="Genomic_DNA"/>
</dbReference>
<accession>A0AC61DFK6</accession>
<evidence type="ECO:0000313" key="2">
    <source>
        <dbReference type="Proteomes" id="UP000224460"/>
    </source>
</evidence>
<reference evidence="1" key="1">
    <citation type="submission" date="2017-10" db="EMBL/GenBank/DDBJ databases">
        <title>Genome sequence of cellulolytic Lachnospiraceae bacterium XHS1971 isolated from hotspring sediment.</title>
        <authorList>
            <person name="Vasudevan G."/>
            <person name="Joshi A.J."/>
            <person name="Hivarkar S."/>
            <person name="Lanjekar V.B."/>
            <person name="Dhakephalkar P.K."/>
            <person name="Dagar S."/>
        </authorList>
    </citation>
    <scope>NUCLEOTIDE SEQUENCE</scope>
    <source>
        <strain evidence="1">XHS1971</strain>
    </source>
</reference>